<reference evidence="1 2" key="1">
    <citation type="submission" date="2019-07" db="EMBL/GenBank/DDBJ databases">
        <title>Cryptosporangium phraense sp. nov., isolated from plant litter.</title>
        <authorList>
            <person name="Suriyachadkun C."/>
        </authorList>
    </citation>
    <scope>NUCLEOTIDE SEQUENCE [LARGE SCALE GENOMIC DNA]</scope>
    <source>
        <strain evidence="1 2">A-T 5661</strain>
    </source>
</reference>
<dbReference type="PANTHER" id="PTHR14136">
    <property type="entry name" value="BTB_POZ DOMAIN-CONTAINING PROTEIN KCTD9"/>
    <property type="match status" value="1"/>
</dbReference>
<dbReference type="InterPro" id="IPR001646">
    <property type="entry name" value="5peptide_repeat"/>
</dbReference>
<dbReference type="OrthoDB" id="154708at2"/>
<gene>
    <name evidence="1" type="ORF">FL583_27370</name>
</gene>
<evidence type="ECO:0000313" key="2">
    <source>
        <dbReference type="Proteomes" id="UP000317982"/>
    </source>
</evidence>
<comment type="caution">
    <text evidence="1">The sequence shown here is derived from an EMBL/GenBank/DDBJ whole genome shotgun (WGS) entry which is preliminary data.</text>
</comment>
<name>A0A545AL12_9ACTN</name>
<accession>A0A545AL12</accession>
<dbReference type="PANTHER" id="PTHR14136:SF17">
    <property type="entry name" value="BTB_POZ DOMAIN-CONTAINING PROTEIN KCTD9"/>
    <property type="match status" value="1"/>
</dbReference>
<organism evidence="1 2">
    <name type="scientific">Cryptosporangium phraense</name>
    <dbReference type="NCBI Taxonomy" id="2593070"/>
    <lineage>
        <taxon>Bacteria</taxon>
        <taxon>Bacillati</taxon>
        <taxon>Actinomycetota</taxon>
        <taxon>Actinomycetes</taxon>
        <taxon>Cryptosporangiales</taxon>
        <taxon>Cryptosporangiaceae</taxon>
        <taxon>Cryptosporangium</taxon>
    </lineage>
</organism>
<sequence>MTVSPDLRPDCARCAALCCVALPFAKSADFAADKPAGRPCPNLLTDFRCGIHDRLRPSGYAGCTVFDCLGAGQHVTRHTFGGRTWREGPEVADSMFAVFPVVRRLFELRWYLEEARTLAPAAPLHADLADALARTTALADGSPDDLRALDVDAHHEAVVPLLRRAGELTRAATGRPGPDHHGADLIGARLDRADLRRAGLRGTYLIGATLKAADLRGADLTGADLRGANLSGADLRDALFLTPPQLAAARGNHATRLPPHLPRPTHWR</sequence>
<dbReference type="InterPro" id="IPR051082">
    <property type="entry name" value="Pentapeptide-BTB/POZ_domain"/>
</dbReference>
<dbReference type="Pfam" id="PF00805">
    <property type="entry name" value="Pentapeptide"/>
    <property type="match status" value="1"/>
</dbReference>
<dbReference type="Gene3D" id="2.160.20.80">
    <property type="entry name" value="E3 ubiquitin-protein ligase SopA"/>
    <property type="match status" value="1"/>
</dbReference>
<evidence type="ECO:0000313" key="1">
    <source>
        <dbReference type="EMBL" id="TQS42002.1"/>
    </source>
</evidence>
<dbReference type="InParanoid" id="A0A545AL12"/>
<dbReference type="SUPFAM" id="SSF141571">
    <property type="entry name" value="Pentapeptide repeat-like"/>
    <property type="match status" value="1"/>
</dbReference>
<protein>
    <submittedName>
        <fullName evidence="1">Pentapeptide repeat-containing protein</fullName>
    </submittedName>
</protein>
<dbReference type="Proteomes" id="UP000317982">
    <property type="component" value="Unassembled WGS sequence"/>
</dbReference>
<keyword evidence="2" id="KW-1185">Reference proteome</keyword>
<dbReference type="RefSeq" id="WP_142707714.1">
    <property type="nucleotide sequence ID" value="NZ_VIRS01000021.1"/>
</dbReference>
<dbReference type="EMBL" id="VIRS01000021">
    <property type="protein sequence ID" value="TQS42002.1"/>
    <property type="molecule type" value="Genomic_DNA"/>
</dbReference>
<dbReference type="AlphaFoldDB" id="A0A545AL12"/>
<proteinExistence type="predicted"/>